<dbReference type="EMBL" id="CP022530">
    <property type="protein sequence ID" value="ASP40416.1"/>
    <property type="molecule type" value="Genomic_DNA"/>
</dbReference>
<proteinExistence type="predicted"/>
<evidence type="ECO:0000256" key="7">
    <source>
        <dbReference type="ARBA" id="ARBA00023136"/>
    </source>
</evidence>
<feature type="transmembrane region" description="Helical" evidence="8">
    <location>
        <begin position="377"/>
        <end position="400"/>
    </location>
</feature>
<feature type="transmembrane region" description="Helical" evidence="8">
    <location>
        <begin position="257"/>
        <end position="278"/>
    </location>
</feature>
<dbReference type="Gene3D" id="1.20.1250.20">
    <property type="entry name" value="MFS general substrate transporter like domains"/>
    <property type="match status" value="2"/>
</dbReference>
<accession>A0A222FPF6</accession>
<evidence type="ECO:0000313" key="11">
    <source>
        <dbReference type="Proteomes" id="UP000202440"/>
    </source>
</evidence>
<feature type="transmembrane region" description="Helical" evidence="8">
    <location>
        <begin position="344"/>
        <end position="365"/>
    </location>
</feature>
<evidence type="ECO:0000256" key="4">
    <source>
        <dbReference type="ARBA" id="ARBA00022519"/>
    </source>
</evidence>
<evidence type="ECO:0000313" key="10">
    <source>
        <dbReference type="EMBL" id="ASP40416.1"/>
    </source>
</evidence>
<keyword evidence="5 8" id="KW-0812">Transmembrane</keyword>
<feature type="transmembrane region" description="Helical" evidence="8">
    <location>
        <begin position="122"/>
        <end position="142"/>
    </location>
</feature>
<dbReference type="PANTHER" id="PTHR23522">
    <property type="entry name" value="BLL5896 PROTEIN"/>
    <property type="match status" value="1"/>
</dbReference>
<evidence type="ECO:0000256" key="3">
    <source>
        <dbReference type="ARBA" id="ARBA00022475"/>
    </source>
</evidence>
<dbReference type="PANTHER" id="PTHR23522:SF10">
    <property type="entry name" value="3-PHENYLPROPIONIC ACID TRANSPORTER-RELATED"/>
    <property type="match status" value="1"/>
</dbReference>
<evidence type="ECO:0000256" key="8">
    <source>
        <dbReference type="SAM" id="Phobius"/>
    </source>
</evidence>
<dbReference type="Pfam" id="PF12832">
    <property type="entry name" value="MFS_1_like"/>
    <property type="match status" value="1"/>
</dbReference>
<keyword evidence="2" id="KW-0813">Transport</keyword>
<keyword evidence="6 8" id="KW-1133">Transmembrane helix</keyword>
<dbReference type="Proteomes" id="UP000202440">
    <property type="component" value="Chromosome"/>
</dbReference>
<protein>
    <submittedName>
        <fullName evidence="10">MFS transporter</fullName>
    </submittedName>
</protein>
<feature type="transmembrane region" description="Helical" evidence="8">
    <location>
        <begin position="91"/>
        <end position="110"/>
    </location>
</feature>
<name>A0A222FPF6_9GAMM</name>
<dbReference type="NCBIfam" id="NF037955">
    <property type="entry name" value="mfs"/>
    <property type="match status" value="1"/>
</dbReference>
<reference evidence="10 11" key="1">
    <citation type="submission" date="2017-07" db="EMBL/GenBank/DDBJ databases">
        <title>Annotated genome sequence of Bacterioplanes sanyensis isolated from Red Sea.</title>
        <authorList>
            <person name="Rehman Z.U."/>
        </authorList>
    </citation>
    <scope>NUCLEOTIDE SEQUENCE [LARGE SCALE GENOMIC DNA]</scope>
    <source>
        <strain evidence="10 11">NV9</strain>
    </source>
</reference>
<keyword evidence="7 8" id="KW-0472">Membrane</keyword>
<evidence type="ECO:0000256" key="2">
    <source>
        <dbReference type="ARBA" id="ARBA00022448"/>
    </source>
</evidence>
<feature type="transmembrane region" description="Helical" evidence="8">
    <location>
        <begin position="66"/>
        <end position="85"/>
    </location>
</feature>
<feature type="transmembrane region" description="Helical" evidence="8">
    <location>
        <begin position="218"/>
        <end position="236"/>
    </location>
</feature>
<evidence type="ECO:0000256" key="5">
    <source>
        <dbReference type="ARBA" id="ARBA00022692"/>
    </source>
</evidence>
<feature type="domain" description="Major facilitator superfamily associated" evidence="9">
    <location>
        <begin position="63"/>
        <end position="415"/>
    </location>
</feature>
<keyword evidence="11" id="KW-1185">Reference proteome</keyword>
<feature type="transmembrane region" description="Helical" evidence="8">
    <location>
        <begin position="412"/>
        <end position="432"/>
    </location>
</feature>
<dbReference type="KEGG" id="bsan:CHH28_17795"/>
<dbReference type="GO" id="GO:0005886">
    <property type="term" value="C:plasma membrane"/>
    <property type="evidence" value="ECO:0007669"/>
    <property type="project" value="UniProtKB-SubCell"/>
</dbReference>
<gene>
    <name evidence="10" type="ORF">CHH28_17795</name>
</gene>
<dbReference type="SUPFAM" id="SSF103473">
    <property type="entry name" value="MFS general substrate transporter"/>
    <property type="match status" value="1"/>
</dbReference>
<sequence length="439" mass="49378">MCWHSRHPNRRSHDGHRIGRSLVASSWPKRRCALLDAGNPSAGDCWRVNHSSASAAVRPPFKRLSLFYALYFALLGCIAPFWGLYLEQRGFSASEIGTLMAVFGLVRILAPNVWAWVGRHHLSPLPMIRLAGFFTLLCFSAMPWVDSFYGMALVMLTYGFFWAAMLPQYEALTLQAVASRMEWYGRIRVWGSIGFIAAVVVLGALLEKWSMDWLPRVMWLLMLVIWLNAWTLPAAIGRSIAQAVSGGVMRCLAQRPVWLFLLMTLLLQVSFGPYYTFFSIYLEQHGYGRIPVGLLWALGVLAEVLFFWQFHRVMLRLSWRHWFSLALLLTAVRWWVIGAQVESLSWIVLVQLFHAFSFAAMHAVSMRYLQHYFPGPLLASGQAVYSSLGFGLGGAIGAWLSGLAWQSMGGSVVFYAAGLIALLAAMMAWLALPKRLTTA</sequence>
<organism evidence="10 11">
    <name type="scientific">Bacterioplanes sanyensis</name>
    <dbReference type="NCBI Taxonomy" id="1249553"/>
    <lineage>
        <taxon>Bacteria</taxon>
        <taxon>Pseudomonadati</taxon>
        <taxon>Pseudomonadota</taxon>
        <taxon>Gammaproteobacteria</taxon>
        <taxon>Oceanospirillales</taxon>
        <taxon>Oceanospirillaceae</taxon>
        <taxon>Bacterioplanes</taxon>
    </lineage>
</organism>
<dbReference type="InterPro" id="IPR036259">
    <property type="entry name" value="MFS_trans_sf"/>
</dbReference>
<dbReference type="InterPro" id="IPR026032">
    <property type="entry name" value="HcaT-like"/>
</dbReference>
<dbReference type="GO" id="GO:0030395">
    <property type="term" value="F:lactose binding"/>
    <property type="evidence" value="ECO:0007669"/>
    <property type="project" value="TreeGrafter"/>
</dbReference>
<feature type="transmembrane region" description="Helical" evidence="8">
    <location>
        <begin position="290"/>
        <end position="310"/>
    </location>
</feature>
<dbReference type="AlphaFoldDB" id="A0A222FPF6"/>
<evidence type="ECO:0000256" key="6">
    <source>
        <dbReference type="ARBA" id="ARBA00022989"/>
    </source>
</evidence>
<evidence type="ECO:0000259" key="9">
    <source>
        <dbReference type="Pfam" id="PF12832"/>
    </source>
</evidence>
<feature type="transmembrane region" description="Helical" evidence="8">
    <location>
        <begin position="322"/>
        <end position="338"/>
    </location>
</feature>
<keyword evidence="4" id="KW-0997">Cell inner membrane</keyword>
<evidence type="ECO:0000256" key="1">
    <source>
        <dbReference type="ARBA" id="ARBA00004429"/>
    </source>
</evidence>
<dbReference type="InterPro" id="IPR024989">
    <property type="entry name" value="MFS_assoc_dom"/>
</dbReference>
<comment type="subcellular location">
    <subcellularLocation>
        <location evidence="1">Cell inner membrane</location>
        <topology evidence="1">Multi-pass membrane protein</topology>
    </subcellularLocation>
</comment>
<keyword evidence="3" id="KW-1003">Cell membrane</keyword>
<feature type="transmembrane region" description="Helical" evidence="8">
    <location>
        <begin position="187"/>
        <end position="206"/>
    </location>
</feature>
<dbReference type="GO" id="GO:0015528">
    <property type="term" value="F:lactose:proton symporter activity"/>
    <property type="evidence" value="ECO:0007669"/>
    <property type="project" value="TreeGrafter"/>
</dbReference>